<name>A0A1D3JX99_PSEVE</name>
<dbReference type="AlphaFoldDB" id="A0A1D3JX99"/>
<evidence type="ECO:0000256" key="1">
    <source>
        <dbReference type="SAM" id="SignalP"/>
    </source>
</evidence>
<gene>
    <name evidence="2" type="ORF">PVE_R1G2829</name>
</gene>
<dbReference type="Pfam" id="PF17263">
    <property type="entry name" value="DUF5329"/>
    <property type="match status" value="1"/>
</dbReference>
<feature type="chain" id="PRO_5008916232" description="DUF5329 domain-containing protein" evidence="1">
    <location>
        <begin position="33"/>
        <end position="133"/>
    </location>
</feature>
<sequence length="133" mass="14754">MRILTRRIARLISQWLSAAGLSLMIMVPHVQAQTTLQAAQEIQGLLDFVEHSECQFVRNGSEYPGAQARAHLGKKLHYLEGKNMVSSAEDFINLGATKSSVTGTAYEVRCPTGVQPASTWLTTELTRQRQLLQ</sequence>
<organism evidence="2 3">
    <name type="scientific">Pseudomonas veronii 1YdBTEX2</name>
    <dbReference type="NCBI Taxonomy" id="1295141"/>
    <lineage>
        <taxon>Bacteria</taxon>
        <taxon>Pseudomonadati</taxon>
        <taxon>Pseudomonadota</taxon>
        <taxon>Gammaproteobacteria</taxon>
        <taxon>Pseudomonadales</taxon>
        <taxon>Pseudomonadaceae</taxon>
        <taxon>Pseudomonas</taxon>
    </lineage>
</organism>
<evidence type="ECO:0008006" key="4">
    <source>
        <dbReference type="Google" id="ProtNLM"/>
    </source>
</evidence>
<feature type="signal peptide" evidence="1">
    <location>
        <begin position="1"/>
        <end position="32"/>
    </location>
</feature>
<evidence type="ECO:0000313" key="2">
    <source>
        <dbReference type="EMBL" id="SBW80713.1"/>
    </source>
</evidence>
<evidence type="ECO:0000313" key="3">
    <source>
        <dbReference type="Proteomes" id="UP000245431"/>
    </source>
</evidence>
<keyword evidence="1" id="KW-0732">Signal</keyword>
<dbReference type="RefSeq" id="WP_017846434.1">
    <property type="nucleotide sequence ID" value="NZ_AOUH01000016.1"/>
</dbReference>
<dbReference type="InterPro" id="IPR035242">
    <property type="entry name" value="DUF5329"/>
</dbReference>
<accession>A0A1D3JX99</accession>
<dbReference type="Proteomes" id="UP000245431">
    <property type="component" value="Chromosome PVE_r1"/>
</dbReference>
<reference evidence="3" key="1">
    <citation type="submission" date="2016-07" db="EMBL/GenBank/DDBJ databases">
        <authorList>
            <person name="Florea S."/>
            <person name="Webb J.S."/>
            <person name="Jaromczyk J."/>
            <person name="Schardl C.L."/>
        </authorList>
    </citation>
    <scope>NUCLEOTIDE SEQUENCE [LARGE SCALE GENOMIC DNA]</scope>
    <source>
        <strain evidence="3">1YdBTEX2</strain>
    </source>
</reference>
<protein>
    <recommendedName>
        <fullName evidence="4">DUF5329 domain-containing protein</fullName>
    </recommendedName>
</protein>
<dbReference type="EMBL" id="LT599583">
    <property type="protein sequence ID" value="SBW80713.1"/>
    <property type="molecule type" value="Genomic_DNA"/>
</dbReference>
<proteinExistence type="predicted"/>